<dbReference type="EMBL" id="JBHSYS010000004">
    <property type="protein sequence ID" value="MFC6959571.1"/>
    <property type="molecule type" value="Genomic_DNA"/>
</dbReference>
<dbReference type="Pfam" id="PF00440">
    <property type="entry name" value="TetR_N"/>
    <property type="match status" value="1"/>
</dbReference>
<dbReference type="PRINTS" id="PR00455">
    <property type="entry name" value="HTHTETR"/>
</dbReference>
<organism evidence="4 5">
    <name type="scientific">Glycomyces mayteni</name>
    <dbReference type="NCBI Taxonomy" id="543887"/>
    <lineage>
        <taxon>Bacteria</taxon>
        <taxon>Bacillati</taxon>
        <taxon>Actinomycetota</taxon>
        <taxon>Actinomycetes</taxon>
        <taxon>Glycomycetales</taxon>
        <taxon>Glycomycetaceae</taxon>
        <taxon>Glycomyces</taxon>
    </lineage>
</organism>
<protein>
    <submittedName>
        <fullName evidence="4">TetR/AcrR family transcriptional regulator</fullName>
    </submittedName>
</protein>
<proteinExistence type="predicted"/>
<dbReference type="PROSITE" id="PS50977">
    <property type="entry name" value="HTH_TETR_2"/>
    <property type="match status" value="1"/>
</dbReference>
<accession>A0ABW2DED4</accession>
<evidence type="ECO:0000256" key="1">
    <source>
        <dbReference type="ARBA" id="ARBA00023125"/>
    </source>
</evidence>
<dbReference type="SUPFAM" id="SSF46689">
    <property type="entry name" value="Homeodomain-like"/>
    <property type="match status" value="1"/>
</dbReference>
<keyword evidence="1 2" id="KW-0238">DNA-binding</keyword>
<evidence type="ECO:0000313" key="4">
    <source>
        <dbReference type="EMBL" id="MFC6959571.1"/>
    </source>
</evidence>
<dbReference type="Proteomes" id="UP001596470">
    <property type="component" value="Unassembled WGS sequence"/>
</dbReference>
<dbReference type="InterPro" id="IPR050109">
    <property type="entry name" value="HTH-type_TetR-like_transc_reg"/>
</dbReference>
<sequence>MVEELGRRERKKQQTRRTLIETAARLFNERGYDATGVADIAEAADVTKRTFFLHFPTKEDVLLSDGPARIELALRVIGERAPEAPMREVLAAAVHAMIADTASADLPNGMAAMRARLMVESPTVQARILRSVFTGQARIAEAMRAAYPEALDRTSAAGVVGAVVGAVCAAAIVSLQDGEDAEAASAAMRRAAAIALRAVDALGTEAA</sequence>
<dbReference type="InterPro" id="IPR001647">
    <property type="entry name" value="HTH_TetR"/>
</dbReference>
<dbReference type="Gene3D" id="1.10.357.10">
    <property type="entry name" value="Tetracycline Repressor, domain 2"/>
    <property type="match status" value="1"/>
</dbReference>
<name>A0ABW2DED4_9ACTN</name>
<feature type="DNA-binding region" description="H-T-H motif" evidence="2">
    <location>
        <begin position="36"/>
        <end position="55"/>
    </location>
</feature>
<dbReference type="PANTHER" id="PTHR30055">
    <property type="entry name" value="HTH-TYPE TRANSCRIPTIONAL REGULATOR RUTR"/>
    <property type="match status" value="1"/>
</dbReference>
<evidence type="ECO:0000259" key="3">
    <source>
        <dbReference type="PROSITE" id="PS50977"/>
    </source>
</evidence>
<keyword evidence="5" id="KW-1185">Reference proteome</keyword>
<gene>
    <name evidence="4" type="ORF">ACFQS3_20450</name>
</gene>
<dbReference type="PANTHER" id="PTHR30055:SF226">
    <property type="entry name" value="HTH-TYPE TRANSCRIPTIONAL REGULATOR PKSA"/>
    <property type="match status" value="1"/>
</dbReference>
<feature type="domain" description="HTH tetR-type" evidence="3">
    <location>
        <begin position="13"/>
        <end position="73"/>
    </location>
</feature>
<reference evidence="5" key="1">
    <citation type="journal article" date="2019" name="Int. J. Syst. Evol. Microbiol.">
        <title>The Global Catalogue of Microorganisms (GCM) 10K type strain sequencing project: providing services to taxonomists for standard genome sequencing and annotation.</title>
        <authorList>
            <consortium name="The Broad Institute Genomics Platform"/>
            <consortium name="The Broad Institute Genome Sequencing Center for Infectious Disease"/>
            <person name="Wu L."/>
            <person name="Ma J."/>
        </authorList>
    </citation>
    <scope>NUCLEOTIDE SEQUENCE [LARGE SCALE GENOMIC DNA]</scope>
    <source>
        <strain evidence="5">KACC 12634</strain>
    </source>
</reference>
<evidence type="ECO:0000256" key="2">
    <source>
        <dbReference type="PROSITE-ProRule" id="PRU00335"/>
    </source>
</evidence>
<comment type="caution">
    <text evidence="4">The sequence shown here is derived from an EMBL/GenBank/DDBJ whole genome shotgun (WGS) entry which is preliminary data.</text>
</comment>
<evidence type="ECO:0000313" key="5">
    <source>
        <dbReference type="Proteomes" id="UP001596470"/>
    </source>
</evidence>
<dbReference type="InterPro" id="IPR009057">
    <property type="entry name" value="Homeodomain-like_sf"/>
</dbReference>
<dbReference type="RefSeq" id="WP_382345589.1">
    <property type="nucleotide sequence ID" value="NZ_JBHMBP010000001.1"/>
</dbReference>